<dbReference type="InterPro" id="IPR000531">
    <property type="entry name" value="Beta-barrel_TonB"/>
</dbReference>
<dbReference type="Gene3D" id="2.40.170.20">
    <property type="entry name" value="TonB-dependent receptor, beta-barrel domain"/>
    <property type="match status" value="1"/>
</dbReference>
<evidence type="ECO:0000256" key="7">
    <source>
        <dbReference type="ARBA" id="ARBA00023065"/>
    </source>
</evidence>
<keyword evidence="10 11" id="KW-0998">Cell outer membrane</keyword>
<evidence type="ECO:0000259" key="14">
    <source>
        <dbReference type="Pfam" id="PF00593"/>
    </source>
</evidence>
<dbReference type="Gene3D" id="2.170.130.10">
    <property type="entry name" value="TonB-dependent receptor, plug domain"/>
    <property type="match status" value="1"/>
</dbReference>
<evidence type="ECO:0000256" key="11">
    <source>
        <dbReference type="PROSITE-ProRule" id="PRU01360"/>
    </source>
</evidence>
<feature type="domain" description="TonB-dependent receptor-like beta-barrel" evidence="14">
    <location>
        <begin position="283"/>
        <end position="766"/>
    </location>
</feature>
<proteinExistence type="inferred from homology"/>
<keyword evidence="2 11" id="KW-0813">Transport</keyword>
<dbReference type="PANTHER" id="PTHR32552:SF81">
    <property type="entry name" value="TONB-DEPENDENT OUTER MEMBRANE RECEPTOR"/>
    <property type="match status" value="1"/>
</dbReference>
<comment type="subcellular location">
    <subcellularLocation>
        <location evidence="1 11">Cell outer membrane</location>
        <topology evidence="1 11">Multi-pass membrane protein</topology>
    </subcellularLocation>
</comment>
<comment type="similarity">
    <text evidence="11 12">Belongs to the TonB-dependent receptor family.</text>
</comment>
<dbReference type="EMBL" id="EF107100">
    <property type="protein sequence ID" value="ABL97253.1"/>
    <property type="molecule type" value="Genomic_DNA"/>
</dbReference>
<keyword evidence="9 11" id="KW-0472">Membrane</keyword>
<feature type="domain" description="TonB-dependent receptor plug" evidence="15">
    <location>
        <begin position="42"/>
        <end position="150"/>
    </location>
</feature>
<evidence type="ECO:0000256" key="12">
    <source>
        <dbReference type="RuleBase" id="RU003357"/>
    </source>
</evidence>
<keyword evidence="13" id="KW-0732">Signal</keyword>
<protein>
    <submittedName>
        <fullName evidence="16">TonB-dependent receptor</fullName>
    </submittedName>
</protein>
<organism evidence="16">
    <name type="scientific">uncultured marine bacterium EB0_50A10</name>
    <dbReference type="NCBI Taxonomy" id="415440"/>
    <lineage>
        <taxon>Bacteria</taxon>
        <taxon>environmental samples</taxon>
    </lineage>
</organism>
<accession>A4GJF8</accession>
<dbReference type="GO" id="GO:0006826">
    <property type="term" value="P:iron ion transport"/>
    <property type="evidence" value="ECO:0007669"/>
    <property type="project" value="UniProtKB-KW"/>
</dbReference>
<evidence type="ECO:0000259" key="15">
    <source>
        <dbReference type="Pfam" id="PF07715"/>
    </source>
</evidence>
<evidence type="ECO:0000256" key="1">
    <source>
        <dbReference type="ARBA" id="ARBA00004571"/>
    </source>
</evidence>
<evidence type="ECO:0000256" key="10">
    <source>
        <dbReference type="ARBA" id="ARBA00023237"/>
    </source>
</evidence>
<keyword evidence="7" id="KW-0406">Ion transport</keyword>
<keyword evidence="3 11" id="KW-1134">Transmembrane beta strand</keyword>
<evidence type="ECO:0000256" key="3">
    <source>
        <dbReference type="ARBA" id="ARBA00022452"/>
    </source>
</evidence>
<evidence type="ECO:0000256" key="4">
    <source>
        <dbReference type="ARBA" id="ARBA00022496"/>
    </source>
</evidence>
<dbReference type="SUPFAM" id="SSF56935">
    <property type="entry name" value="Porins"/>
    <property type="match status" value="1"/>
</dbReference>
<feature type="chain" id="PRO_5002669387" evidence="13">
    <location>
        <begin position="23"/>
        <end position="805"/>
    </location>
</feature>
<keyword evidence="16" id="KW-0675">Receptor</keyword>
<evidence type="ECO:0000256" key="2">
    <source>
        <dbReference type="ARBA" id="ARBA00022448"/>
    </source>
</evidence>
<gene>
    <name evidence="16" type="ORF">MBMO_EB0-50A10.0017</name>
</gene>
<keyword evidence="5 11" id="KW-0812">Transmembrane</keyword>
<evidence type="ECO:0000256" key="9">
    <source>
        <dbReference type="ARBA" id="ARBA00023136"/>
    </source>
</evidence>
<dbReference type="Pfam" id="PF00593">
    <property type="entry name" value="TonB_dep_Rec_b-barrel"/>
    <property type="match status" value="1"/>
</dbReference>
<dbReference type="AlphaFoldDB" id="A4GJF8"/>
<dbReference type="Pfam" id="PF07715">
    <property type="entry name" value="Plug"/>
    <property type="match status" value="1"/>
</dbReference>
<evidence type="ECO:0000313" key="16">
    <source>
        <dbReference type="EMBL" id="ABL97253.1"/>
    </source>
</evidence>
<reference evidence="16" key="1">
    <citation type="journal article" date="2007" name="Environ. Microbiol.">
        <title>Proteorhodopsin photosystem gene clusters exhibit co-evolutionary trends and shared ancestry among diverse marine microbial phyla.</title>
        <authorList>
            <person name="McCarren J."/>
            <person name="Delong E.F."/>
        </authorList>
    </citation>
    <scope>NUCLEOTIDE SEQUENCE</scope>
</reference>
<dbReference type="GO" id="GO:0009279">
    <property type="term" value="C:cell outer membrane"/>
    <property type="evidence" value="ECO:0007669"/>
    <property type="project" value="UniProtKB-SubCell"/>
</dbReference>
<keyword evidence="4" id="KW-0410">Iron transport</keyword>
<dbReference type="InterPro" id="IPR037066">
    <property type="entry name" value="Plug_dom_sf"/>
</dbReference>
<dbReference type="PANTHER" id="PTHR32552">
    <property type="entry name" value="FERRICHROME IRON RECEPTOR-RELATED"/>
    <property type="match status" value="1"/>
</dbReference>
<evidence type="ECO:0000256" key="5">
    <source>
        <dbReference type="ARBA" id="ARBA00022692"/>
    </source>
</evidence>
<keyword evidence="6" id="KW-0408">Iron</keyword>
<keyword evidence="8 12" id="KW-0798">TonB box</keyword>
<name>A4GJF8_9BACT</name>
<dbReference type="PROSITE" id="PS52016">
    <property type="entry name" value="TONB_DEPENDENT_REC_3"/>
    <property type="match status" value="1"/>
</dbReference>
<dbReference type="InterPro" id="IPR039426">
    <property type="entry name" value="TonB-dep_rcpt-like"/>
</dbReference>
<dbReference type="InterPro" id="IPR036942">
    <property type="entry name" value="Beta-barrel_TonB_sf"/>
</dbReference>
<evidence type="ECO:0000256" key="6">
    <source>
        <dbReference type="ARBA" id="ARBA00023004"/>
    </source>
</evidence>
<dbReference type="InterPro" id="IPR012910">
    <property type="entry name" value="Plug_dom"/>
</dbReference>
<feature type="signal peptide" evidence="13">
    <location>
        <begin position="1"/>
        <end position="22"/>
    </location>
</feature>
<evidence type="ECO:0000256" key="8">
    <source>
        <dbReference type="ARBA" id="ARBA00023077"/>
    </source>
</evidence>
<sequence length="805" mass="87521">MKNLIQNSLFLATILMPFSLLAQDSDAIEEVIVSATKKDASAQDVPIALDVLTSDQIDSLNIDTMRDVAARIPALSTNYNTDPFQASIRIRGVGSSQSDTSLEAGVAVIVDGVYLNRTGLGLNDLTDIERVEVLQGPQGTLYGKNSNAGVVNIVTKTPIIGDDEGFIEIESGDFNQERVTGGITKTLSDTSAMRFSFNKNEADGWMKNVADNSTANNEDDLTISLKLYFNPSDSRSVVFTHTDTSKNGNCCAADSQPNNPVLLAGSQVTGKTIQNNDTTDFIFSGSERPQFELDSSLTSLKIDDELKNGTLTTIISRNEYDFYKGVDADFSAIDLANSDRNIGGSSLSTEIRFASEMIGNWEYLVGLFHYKSDLYERGDKTVSIGADWDSTFAAVMQGLTANITQLTQIVQSGQATTAQQAQLAALNAQATSTGGLVAFVNSGDRIENDMKWDDSLLAIFGSATNHITDTLRLTMGLRVSDETKEADLYAGTILPGTMVLSANIAAALGNPALAGATIPRQNIAANWPLNGFMNPVDDEFKREKNSTTYSISLQKDLADDVMVYTSYATGFKSGGFNSTGGDDSYPREYKDEESENFEVGIKSRINDGKTQVNATVFNMETDGLQGVLQVPSGTGTAVYNSTIPAKRLGLDLNVIHKFSQNLVMNLGYMKLDDDDADISTNAAIRLTPKMAYNIGLSHFMPLGNGKVHTRIDYSYDDEMEVTANYSTSPAMENLPASYKEMRDRENLNAKIAWSNDQWEVAYWIKNGTDQLFERLVTSPSPVGGGNFAVFMMKPKTQGLSVKYNF</sequence>
<evidence type="ECO:0000256" key="13">
    <source>
        <dbReference type="SAM" id="SignalP"/>
    </source>
</evidence>